<reference evidence="2" key="1">
    <citation type="journal article" date="2010" name="Nat. Biotechnol.">
        <title>Draft genome sequence of the oilseed species Ricinus communis.</title>
        <authorList>
            <person name="Chan A.P."/>
            <person name="Crabtree J."/>
            <person name="Zhao Q."/>
            <person name="Lorenzi H."/>
            <person name="Orvis J."/>
            <person name="Puiu D."/>
            <person name="Melake-Berhan A."/>
            <person name="Jones K.M."/>
            <person name="Redman J."/>
            <person name="Chen G."/>
            <person name="Cahoon E.B."/>
            <person name="Gedil M."/>
            <person name="Stanke M."/>
            <person name="Haas B.J."/>
            <person name="Wortman J.R."/>
            <person name="Fraser-Liggett C.M."/>
            <person name="Ravel J."/>
            <person name="Rabinowicz P.D."/>
        </authorList>
    </citation>
    <scope>NUCLEOTIDE SEQUENCE [LARGE SCALE GENOMIC DNA]</scope>
    <source>
        <strain evidence="2">cv. Hale</strain>
    </source>
</reference>
<dbReference type="Proteomes" id="UP000008311">
    <property type="component" value="Unassembled WGS sequence"/>
</dbReference>
<sequence>MEIKTLETVEAIDAVEIKIDSLMNDNLCGPYTNEEIMEALSQLHSSKALGPDAWQRTSSRKVEIVGCIHGTEVCRRASVIKQLYFAITT</sequence>
<dbReference type="EMBL" id="EQ974082">
    <property type="protein sequence ID" value="EEF34178.1"/>
    <property type="molecule type" value="Genomic_DNA"/>
</dbReference>
<name>B9SQF2_RICCO</name>
<dbReference type="InParanoid" id="B9SQF2"/>
<organism evidence="1 2">
    <name type="scientific">Ricinus communis</name>
    <name type="common">Castor bean</name>
    <dbReference type="NCBI Taxonomy" id="3988"/>
    <lineage>
        <taxon>Eukaryota</taxon>
        <taxon>Viridiplantae</taxon>
        <taxon>Streptophyta</taxon>
        <taxon>Embryophyta</taxon>
        <taxon>Tracheophyta</taxon>
        <taxon>Spermatophyta</taxon>
        <taxon>Magnoliopsida</taxon>
        <taxon>eudicotyledons</taxon>
        <taxon>Gunneridae</taxon>
        <taxon>Pentapetalae</taxon>
        <taxon>rosids</taxon>
        <taxon>fabids</taxon>
        <taxon>Malpighiales</taxon>
        <taxon>Euphorbiaceae</taxon>
        <taxon>Acalyphoideae</taxon>
        <taxon>Acalypheae</taxon>
        <taxon>Ricinus</taxon>
    </lineage>
</organism>
<gene>
    <name evidence="1" type="ORF">RCOM_0781960</name>
</gene>
<dbReference type="AlphaFoldDB" id="B9SQF2"/>
<protein>
    <submittedName>
        <fullName evidence="1">Uncharacterized protein</fullName>
    </submittedName>
</protein>
<evidence type="ECO:0000313" key="2">
    <source>
        <dbReference type="Proteomes" id="UP000008311"/>
    </source>
</evidence>
<evidence type="ECO:0000313" key="1">
    <source>
        <dbReference type="EMBL" id="EEF34178.1"/>
    </source>
</evidence>
<accession>B9SQF2</accession>
<keyword evidence="2" id="KW-1185">Reference proteome</keyword>
<proteinExistence type="predicted"/>